<evidence type="ECO:0000313" key="11">
    <source>
        <dbReference type="EMBL" id="GHP09637.1"/>
    </source>
</evidence>
<keyword evidence="5" id="KW-0690">Ribosome biogenesis</keyword>
<dbReference type="GO" id="GO:0042256">
    <property type="term" value="P:cytosolic ribosome assembly"/>
    <property type="evidence" value="ECO:0007669"/>
    <property type="project" value="InterPro"/>
</dbReference>
<dbReference type="AlphaFoldDB" id="A0A830HXD8"/>
<dbReference type="EMBL" id="BNJQ01000025">
    <property type="protein sequence ID" value="GHP09637.1"/>
    <property type="molecule type" value="Genomic_DNA"/>
</dbReference>
<comment type="subunit">
    <text evidence="7">Associates with the 60S ribosomal subunit.</text>
</comment>
<dbReference type="GO" id="GO:0005737">
    <property type="term" value="C:cytoplasm"/>
    <property type="evidence" value="ECO:0007669"/>
    <property type="project" value="UniProtKB-SubCell"/>
</dbReference>
<dbReference type="NCBIfam" id="TIGR00291">
    <property type="entry name" value="RNA_SBDS"/>
    <property type="match status" value="1"/>
</dbReference>
<evidence type="ECO:0000259" key="9">
    <source>
        <dbReference type="Pfam" id="PF01172"/>
    </source>
</evidence>
<keyword evidence="12" id="KW-1185">Reference proteome</keyword>
<feature type="domain" description="Ribosome maturation protein SDO1/SBDS central" evidence="10">
    <location>
        <begin position="111"/>
        <end position="174"/>
    </location>
</feature>
<proteinExistence type="inferred from homology"/>
<dbReference type="Pfam" id="PF01172">
    <property type="entry name" value="SBDS_N"/>
    <property type="match status" value="1"/>
</dbReference>
<comment type="similarity">
    <text evidence="3">Belongs to the SDO1/SBDS family.</text>
</comment>
<evidence type="ECO:0008006" key="13">
    <source>
        <dbReference type="Google" id="ProtNLM"/>
    </source>
</evidence>
<dbReference type="PANTHER" id="PTHR10927:SF1">
    <property type="entry name" value="RIBOSOME MATURATION PROTEIN SBDS"/>
    <property type="match status" value="1"/>
</dbReference>
<evidence type="ECO:0000313" key="12">
    <source>
        <dbReference type="Proteomes" id="UP000660262"/>
    </source>
</evidence>
<evidence type="ECO:0000259" key="10">
    <source>
        <dbReference type="Pfam" id="PF09377"/>
    </source>
</evidence>
<evidence type="ECO:0000256" key="1">
    <source>
        <dbReference type="ARBA" id="ARBA00004123"/>
    </source>
</evidence>
<evidence type="ECO:0000256" key="4">
    <source>
        <dbReference type="ARBA" id="ARBA00022490"/>
    </source>
</evidence>
<dbReference type="InterPro" id="IPR018023">
    <property type="entry name" value="Ribosome_mat_SBDS_CS"/>
</dbReference>
<gene>
    <name evidence="11" type="ORF">PPROV_000837200</name>
</gene>
<evidence type="ECO:0000256" key="6">
    <source>
        <dbReference type="ARBA" id="ARBA00023242"/>
    </source>
</evidence>
<dbReference type="Proteomes" id="UP000660262">
    <property type="component" value="Unassembled WGS sequence"/>
</dbReference>
<dbReference type="PROSITE" id="PS01267">
    <property type="entry name" value="UPF0023"/>
    <property type="match status" value="1"/>
</dbReference>
<dbReference type="InterPro" id="IPR036786">
    <property type="entry name" value="Ribosome_mat_SBDS_N_sf"/>
</dbReference>
<dbReference type="InterPro" id="IPR039100">
    <property type="entry name" value="Sdo1/SBDS-like"/>
</dbReference>
<comment type="caution">
    <text evidence="11">The sequence shown here is derived from an EMBL/GenBank/DDBJ whole genome shotgun (WGS) entry which is preliminary data.</text>
</comment>
<organism evidence="11 12">
    <name type="scientific">Pycnococcus provasolii</name>
    <dbReference type="NCBI Taxonomy" id="41880"/>
    <lineage>
        <taxon>Eukaryota</taxon>
        <taxon>Viridiplantae</taxon>
        <taxon>Chlorophyta</taxon>
        <taxon>Pseudoscourfieldiophyceae</taxon>
        <taxon>Pseudoscourfieldiales</taxon>
        <taxon>Pycnococcaceae</taxon>
        <taxon>Pycnococcus</taxon>
    </lineage>
</organism>
<evidence type="ECO:0000256" key="3">
    <source>
        <dbReference type="ARBA" id="ARBA00007433"/>
    </source>
</evidence>
<dbReference type="SUPFAM" id="SSF89895">
    <property type="entry name" value="FYSH domain"/>
    <property type="match status" value="1"/>
</dbReference>
<sequence length="395" mass="42285">MPTGRGEPVGQKRHTNIAVVRMKKAGFRFEVACYKNTVMAYRSGAETDVDEVLQSKYVYTNISKGIFAPLDDIKAAFGTDDQEAVCLMILKSGEYQVSDKERASKQTSLFRDICTVLCSKTVNPDTNRPYPFAVVEQSLRDAHFNVDVTKAAKLQALQVALPLLQNKGVRIERAKMRVKIKGSTKSSERSQSAELVASLSALTLGDNASDGASAKPASTATSPVPAAGGAVIWEIDPSEFRRIDATCRENGWTIEVLELSVHEQGDEIGGGGPPPAQRSGMARMMERAHLPVPPPPSTVAALDAPVQIVSAPAPPPSVAAPPKPAGGGGGGLTSATAPGVTFQSRDELKAHLKSDWHRVNLKRKSAGLPLLSKEEAEGEALLEEMEREKGLSEFM</sequence>
<feature type="compositionally biased region" description="Pro residues" evidence="8">
    <location>
        <begin position="313"/>
        <end position="324"/>
    </location>
</feature>
<dbReference type="OrthoDB" id="10253092at2759"/>
<dbReference type="InterPro" id="IPR002140">
    <property type="entry name" value="Sdo1/SBDS"/>
</dbReference>
<keyword evidence="6" id="KW-0539">Nucleus</keyword>
<keyword evidence="4" id="KW-0963">Cytoplasm</keyword>
<dbReference type="InterPro" id="IPR018978">
    <property type="entry name" value="SDO1/SBDS_central"/>
</dbReference>
<dbReference type="Gene3D" id="3.30.1250.10">
    <property type="entry name" value="Ribosome maturation protein SBDS, N-terminal domain"/>
    <property type="match status" value="1"/>
</dbReference>
<evidence type="ECO:0000256" key="8">
    <source>
        <dbReference type="SAM" id="MobiDB-lite"/>
    </source>
</evidence>
<dbReference type="PANTHER" id="PTHR10927">
    <property type="entry name" value="RIBOSOME MATURATION PROTEIN SBDS"/>
    <property type="match status" value="1"/>
</dbReference>
<evidence type="ECO:0000256" key="7">
    <source>
        <dbReference type="ARBA" id="ARBA00049708"/>
    </source>
</evidence>
<dbReference type="Pfam" id="PF09377">
    <property type="entry name" value="SBDS_domain_II"/>
    <property type="match status" value="1"/>
</dbReference>
<dbReference type="InterPro" id="IPR037188">
    <property type="entry name" value="Sdo1/SBDS_central_sf"/>
</dbReference>
<feature type="domain" description="Ribosome maturation protein SDO1/SBDS N-terminal" evidence="9">
    <location>
        <begin position="16"/>
        <end position="102"/>
    </location>
</feature>
<dbReference type="GO" id="GO:0005634">
    <property type="term" value="C:nucleus"/>
    <property type="evidence" value="ECO:0007669"/>
    <property type="project" value="UniProtKB-SubCell"/>
</dbReference>
<protein>
    <recommendedName>
        <fullName evidence="13">Ribosome maturation protein SBDS</fullName>
    </recommendedName>
</protein>
<feature type="region of interest" description="Disordered" evidence="8">
    <location>
        <begin position="313"/>
        <end position="335"/>
    </location>
</feature>
<evidence type="ECO:0000256" key="2">
    <source>
        <dbReference type="ARBA" id="ARBA00004496"/>
    </source>
</evidence>
<evidence type="ECO:0000256" key="5">
    <source>
        <dbReference type="ARBA" id="ARBA00022517"/>
    </source>
</evidence>
<name>A0A830HXD8_9CHLO</name>
<comment type="subcellular location">
    <subcellularLocation>
        <location evidence="2">Cytoplasm</location>
    </subcellularLocation>
    <subcellularLocation>
        <location evidence="1">Nucleus</location>
    </subcellularLocation>
</comment>
<dbReference type="InterPro" id="IPR019783">
    <property type="entry name" value="SDO1/SBDS_N"/>
</dbReference>
<reference evidence="11" key="1">
    <citation type="submission" date="2020-10" db="EMBL/GenBank/DDBJ databases">
        <title>Unveiling of a novel bifunctional photoreceptor, Dualchrome1, isolated from a cosmopolitan green alga.</title>
        <authorList>
            <person name="Suzuki S."/>
            <person name="Kawachi M."/>
        </authorList>
    </citation>
    <scope>NUCLEOTIDE SEQUENCE</scope>
    <source>
        <strain evidence="11">NIES 2893</strain>
    </source>
</reference>
<dbReference type="Gene3D" id="1.10.10.900">
    <property type="entry name" value="SBDS protein C-terminal domain, subdomain 1"/>
    <property type="match status" value="1"/>
</dbReference>
<dbReference type="SUPFAM" id="SSF109728">
    <property type="entry name" value="Hypothetical protein AF0491, middle domain"/>
    <property type="match status" value="1"/>
</dbReference>
<accession>A0A830HXD8</accession>